<reference evidence="8 9" key="1">
    <citation type="submission" date="2016-10" db="EMBL/GenBank/DDBJ databases">
        <authorList>
            <person name="de Groot N.N."/>
        </authorList>
    </citation>
    <scope>NUCLEOTIDE SEQUENCE [LARGE SCALE GENOMIC DNA]</scope>
    <source>
        <strain>GEY</strain>
        <strain evidence="9">DSM 9560</strain>
    </source>
</reference>
<name>A0A1I2FAA2_9BACT</name>
<dbReference type="InterPro" id="IPR020904">
    <property type="entry name" value="Sc_DH/Rdtase_CS"/>
</dbReference>
<evidence type="ECO:0000256" key="1">
    <source>
        <dbReference type="ARBA" id="ARBA00005194"/>
    </source>
</evidence>
<keyword evidence="5" id="KW-0560">Oxidoreductase</keyword>
<dbReference type="Gene3D" id="3.40.50.720">
    <property type="entry name" value="NAD(P)-binding Rossmann-like Domain"/>
    <property type="match status" value="1"/>
</dbReference>
<evidence type="ECO:0000256" key="3">
    <source>
        <dbReference type="ARBA" id="ARBA00022832"/>
    </source>
</evidence>
<dbReference type="STRING" id="1003.SAMN04488541_101333"/>
<evidence type="ECO:0000256" key="5">
    <source>
        <dbReference type="ARBA" id="ARBA00023002"/>
    </source>
</evidence>
<comment type="pathway">
    <text evidence="1">Lipid metabolism; fatty acid biosynthesis.</text>
</comment>
<evidence type="ECO:0000256" key="2">
    <source>
        <dbReference type="ARBA" id="ARBA00022516"/>
    </source>
</evidence>
<keyword evidence="9" id="KW-1185">Reference proteome</keyword>
<dbReference type="PANTHER" id="PTHR43086:SF2">
    <property type="entry name" value="HYDROXYSTEROID DEHYDROGENASE-LIKE PROTEIN 1"/>
    <property type="match status" value="1"/>
</dbReference>
<keyword evidence="7" id="KW-0275">Fatty acid biosynthesis</keyword>
<gene>
    <name evidence="8" type="ORF">SAMN04488541_101333</name>
</gene>
<dbReference type="EMBL" id="FONY01000013">
    <property type="protein sequence ID" value="SFF02384.1"/>
    <property type="molecule type" value="Genomic_DNA"/>
</dbReference>
<dbReference type="RefSeq" id="WP_091544167.1">
    <property type="nucleotide sequence ID" value="NZ_FONY01000013.1"/>
</dbReference>
<keyword evidence="4" id="KW-0521">NADP</keyword>
<dbReference type="PROSITE" id="PS00061">
    <property type="entry name" value="ADH_SHORT"/>
    <property type="match status" value="1"/>
</dbReference>
<dbReference type="InterPro" id="IPR036291">
    <property type="entry name" value="NAD(P)-bd_dom_sf"/>
</dbReference>
<evidence type="ECO:0008006" key="10">
    <source>
        <dbReference type="Google" id="ProtNLM"/>
    </source>
</evidence>
<evidence type="ECO:0000256" key="4">
    <source>
        <dbReference type="ARBA" id="ARBA00022857"/>
    </source>
</evidence>
<keyword evidence="3" id="KW-0276">Fatty acid metabolism</keyword>
<dbReference type="PANTHER" id="PTHR43086">
    <property type="entry name" value="VERY-LONG-CHAIN 3-OXOOACYL-COA REDUCTASE"/>
    <property type="match status" value="1"/>
</dbReference>
<evidence type="ECO:0000256" key="6">
    <source>
        <dbReference type="ARBA" id="ARBA00023098"/>
    </source>
</evidence>
<accession>A0A1I2FAA2</accession>
<sequence>MEISKAEKNRLKQKYGEWALVTGASSGIGLELTERLAEAGLHLVINARKQEELEKLAERLRNTYHIKVKTVPADMAHNEAVEHLIQATKDLNIGLLVASAGFGTSGLFLESSIENEVEMLRVNCEALLLLTHHFSKIFAKNKRGGIILMSSMVGFQGVPYAANYAATKAYVQSLAEALRLELKPYKVDVLAAAPGPVKSGFESRANMKMDMSLTPAQVGIPILKALGRKTTVLPGFLTKFLVYSLRTVPRWGKVRIMQLVMGGMTKHQRT</sequence>
<keyword evidence="2" id="KW-0444">Lipid biosynthesis</keyword>
<proteinExistence type="predicted"/>
<dbReference type="SUPFAM" id="SSF51735">
    <property type="entry name" value="NAD(P)-binding Rossmann-fold domains"/>
    <property type="match status" value="1"/>
</dbReference>
<evidence type="ECO:0000313" key="8">
    <source>
        <dbReference type="EMBL" id="SFF02384.1"/>
    </source>
</evidence>
<dbReference type="AlphaFoldDB" id="A0A1I2FAA2"/>
<dbReference type="PIRSF" id="PIRSF000126">
    <property type="entry name" value="11-beta-HSD1"/>
    <property type="match status" value="1"/>
</dbReference>
<protein>
    <recommendedName>
        <fullName evidence="10">Short-chain dehydrogenase</fullName>
    </recommendedName>
</protein>
<dbReference type="GO" id="GO:0030497">
    <property type="term" value="P:fatty acid elongation"/>
    <property type="evidence" value="ECO:0007669"/>
    <property type="project" value="TreeGrafter"/>
</dbReference>
<evidence type="ECO:0000313" key="9">
    <source>
        <dbReference type="Proteomes" id="UP000199513"/>
    </source>
</evidence>
<dbReference type="Proteomes" id="UP000199513">
    <property type="component" value="Unassembled WGS sequence"/>
</dbReference>
<keyword evidence="6" id="KW-0443">Lipid metabolism</keyword>
<dbReference type="Pfam" id="PF00106">
    <property type="entry name" value="adh_short"/>
    <property type="match status" value="1"/>
</dbReference>
<evidence type="ECO:0000256" key="7">
    <source>
        <dbReference type="ARBA" id="ARBA00023160"/>
    </source>
</evidence>
<dbReference type="InterPro" id="IPR002347">
    <property type="entry name" value="SDR_fam"/>
</dbReference>
<dbReference type="GO" id="GO:0016491">
    <property type="term" value="F:oxidoreductase activity"/>
    <property type="evidence" value="ECO:0007669"/>
    <property type="project" value="UniProtKB-KW"/>
</dbReference>
<dbReference type="OrthoDB" id="9808814at2"/>
<organism evidence="8 9">
    <name type="scientific">Thermoflexibacter ruber</name>
    <dbReference type="NCBI Taxonomy" id="1003"/>
    <lineage>
        <taxon>Bacteria</taxon>
        <taxon>Pseudomonadati</taxon>
        <taxon>Bacteroidota</taxon>
        <taxon>Cytophagia</taxon>
        <taxon>Cytophagales</taxon>
        <taxon>Thermoflexibacteraceae</taxon>
        <taxon>Thermoflexibacter</taxon>
    </lineage>
</organism>
<dbReference type="PRINTS" id="PR00081">
    <property type="entry name" value="GDHRDH"/>
</dbReference>